<accession>A0AAN9FQN7</accession>
<dbReference type="Pfam" id="PF05383">
    <property type="entry name" value="La"/>
    <property type="match status" value="1"/>
</dbReference>
<keyword evidence="1 2" id="KW-0694">RNA-binding</keyword>
<dbReference type="InterPro" id="IPR036390">
    <property type="entry name" value="WH_DNA-bd_sf"/>
</dbReference>
<feature type="compositionally biased region" description="Low complexity" evidence="3">
    <location>
        <begin position="57"/>
        <end position="67"/>
    </location>
</feature>
<dbReference type="SMART" id="SM00715">
    <property type="entry name" value="LA"/>
    <property type="match status" value="1"/>
</dbReference>
<dbReference type="EMBL" id="JAYKXN010000006">
    <property type="protein sequence ID" value="KAK7280772.1"/>
    <property type="molecule type" value="Genomic_DNA"/>
</dbReference>
<protein>
    <recommendedName>
        <fullName evidence="4">HTH La-type RNA-binding domain-containing protein</fullName>
    </recommendedName>
</protein>
<dbReference type="Gene3D" id="1.10.10.10">
    <property type="entry name" value="Winged helix-like DNA-binding domain superfamily/Winged helix DNA-binding domain"/>
    <property type="match status" value="1"/>
</dbReference>
<feature type="compositionally biased region" description="Low complexity" evidence="3">
    <location>
        <begin position="7"/>
        <end position="29"/>
    </location>
</feature>
<feature type="compositionally biased region" description="Polar residues" evidence="3">
    <location>
        <begin position="209"/>
        <end position="218"/>
    </location>
</feature>
<evidence type="ECO:0000259" key="4">
    <source>
        <dbReference type="PROSITE" id="PS50961"/>
    </source>
</evidence>
<dbReference type="InterPro" id="IPR045180">
    <property type="entry name" value="La_dom_prot"/>
</dbReference>
<dbReference type="CDD" id="cd07323">
    <property type="entry name" value="LAM"/>
    <property type="match status" value="1"/>
</dbReference>
<dbReference type="AlphaFoldDB" id="A0AAN9FQN7"/>
<evidence type="ECO:0000313" key="5">
    <source>
        <dbReference type="EMBL" id="KAK7280772.1"/>
    </source>
</evidence>
<proteinExistence type="predicted"/>
<evidence type="ECO:0000313" key="6">
    <source>
        <dbReference type="Proteomes" id="UP001359559"/>
    </source>
</evidence>
<evidence type="ECO:0000256" key="3">
    <source>
        <dbReference type="SAM" id="MobiDB-lite"/>
    </source>
</evidence>
<feature type="compositionally biased region" description="Pro residues" evidence="3">
    <location>
        <begin position="219"/>
        <end position="230"/>
    </location>
</feature>
<evidence type="ECO:0000256" key="2">
    <source>
        <dbReference type="PROSITE-ProRule" id="PRU00332"/>
    </source>
</evidence>
<dbReference type="Proteomes" id="UP001359559">
    <property type="component" value="Unassembled WGS sequence"/>
</dbReference>
<feature type="domain" description="HTH La-type RNA-binding" evidence="4">
    <location>
        <begin position="386"/>
        <end position="475"/>
    </location>
</feature>
<organism evidence="5 6">
    <name type="scientific">Clitoria ternatea</name>
    <name type="common">Butterfly pea</name>
    <dbReference type="NCBI Taxonomy" id="43366"/>
    <lineage>
        <taxon>Eukaryota</taxon>
        <taxon>Viridiplantae</taxon>
        <taxon>Streptophyta</taxon>
        <taxon>Embryophyta</taxon>
        <taxon>Tracheophyta</taxon>
        <taxon>Spermatophyta</taxon>
        <taxon>Magnoliopsida</taxon>
        <taxon>eudicotyledons</taxon>
        <taxon>Gunneridae</taxon>
        <taxon>Pentapetalae</taxon>
        <taxon>rosids</taxon>
        <taxon>fabids</taxon>
        <taxon>Fabales</taxon>
        <taxon>Fabaceae</taxon>
        <taxon>Papilionoideae</taxon>
        <taxon>50 kb inversion clade</taxon>
        <taxon>NPAAA clade</taxon>
        <taxon>indigoferoid/millettioid clade</taxon>
        <taxon>Phaseoleae</taxon>
        <taxon>Clitoria</taxon>
    </lineage>
</organism>
<keyword evidence="6" id="KW-1185">Reference proteome</keyword>
<comment type="caution">
    <text evidence="5">The sequence shown here is derived from an EMBL/GenBank/DDBJ whole genome shotgun (WGS) entry which is preliminary data.</text>
</comment>
<feature type="compositionally biased region" description="Polar residues" evidence="3">
    <location>
        <begin position="509"/>
        <end position="526"/>
    </location>
</feature>
<sequence length="526" mass="56322">MVCTPKSSNHNSPTSAPSSAPSGDSNSPNFPRKNLPSPWAQVVRGGEPESTAGIHQSPPSSSSSSSSLAAEQAAAVSDCSPTAVPASPPVENSITVGVVDSCDGSEGNAGGCKKPVWKMPSNGVVEAGPVMGAESWPALSESTKGSAKVSAESSSKPVTDGSLSTSQGPITSQPPRKQASANLKPNSASSYNMPNRQRSIKRMGGSSTGSGPVQRNLSSPPPPPPPPPFPVYQLPLGSYGMVPGIPEPAPRDHYHNNNWDPRPIIGGFVPPMNDVRVSSRRGYFGSHPREGSYHNNYGSRRDHDRGHYVNTRDGHVPQPRMPHRGLLRHPPPSTASFVGTQPIAPFANPIGYSEFYYIPTAPTVAMEPFRGMSIFASNHPPPAFFPAVESSLSHMIVNQIEYYFSDANLVSDDFLRSNMDEQGWVPITLIANFPRVRSLTSNIQYILESLRSSTFVEVQADKLRRHGEWMYWLPSSQLPDSGSTTPGGSRYSNLATDFQTITLEKETTESSGQSLSNDVDTAGRST</sequence>
<dbReference type="PROSITE" id="PS50961">
    <property type="entry name" value="HTH_LA"/>
    <property type="match status" value="1"/>
</dbReference>
<dbReference type="SUPFAM" id="SSF46785">
    <property type="entry name" value="Winged helix' DNA-binding domain"/>
    <property type="match status" value="1"/>
</dbReference>
<gene>
    <name evidence="5" type="ORF">RJT34_25839</name>
</gene>
<dbReference type="PANTHER" id="PTHR22792:SF147">
    <property type="entry name" value="LA-RELATED PROTEIN 6 LA RNA-BINDING DOMAIN PROTEIN"/>
    <property type="match status" value="1"/>
</dbReference>
<feature type="region of interest" description="Disordered" evidence="3">
    <location>
        <begin position="502"/>
        <end position="526"/>
    </location>
</feature>
<dbReference type="InterPro" id="IPR036388">
    <property type="entry name" value="WH-like_DNA-bd_sf"/>
</dbReference>
<feature type="compositionally biased region" description="Polar residues" evidence="3">
    <location>
        <begin position="140"/>
        <end position="197"/>
    </location>
</feature>
<dbReference type="PANTHER" id="PTHR22792">
    <property type="entry name" value="LUPUS LA PROTEIN-RELATED"/>
    <property type="match status" value="1"/>
</dbReference>
<name>A0AAN9FQN7_CLITE</name>
<dbReference type="InterPro" id="IPR006630">
    <property type="entry name" value="La_HTH"/>
</dbReference>
<feature type="region of interest" description="Disordered" evidence="3">
    <location>
        <begin position="1"/>
        <end position="232"/>
    </location>
</feature>
<reference evidence="5 6" key="1">
    <citation type="submission" date="2024-01" db="EMBL/GenBank/DDBJ databases">
        <title>The genomes of 5 underutilized Papilionoideae crops provide insights into root nodulation and disease resistance.</title>
        <authorList>
            <person name="Yuan L."/>
        </authorList>
    </citation>
    <scope>NUCLEOTIDE SEQUENCE [LARGE SCALE GENOMIC DNA]</scope>
    <source>
        <strain evidence="5">LY-2023</strain>
        <tissue evidence="5">Leaf</tissue>
    </source>
</reference>
<evidence type="ECO:0000256" key="1">
    <source>
        <dbReference type="ARBA" id="ARBA00022884"/>
    </source>
</evidence>
<dbReference type="GO" id="GO:0003723">
    <property type="term" value="F:RNA binding"/>
    <property type="evidence" value="ECO:0007669"/>
    <property type="project" value="UniProtKB-UniRule"/>
</dbReference>